<reference evidence="5 6" key="1">
    <citation type="submission" date="2015-11" db="EMBL/GenBank/DDBJ databases">
        <title>The genome of Candidatus Endoriftia persephone in Ridgeia piscesae and population structure of the North Eastern Pacific vestimentiferan symbionts.</title>
        <authorList>
            <person name="Perez M."/>
            <person name="Juniper K.S."/>
        </authorList>
    </citation>
    <scope>NUCLEOTIDE SEQUENCE [LARGE SCALE GENOMIC DNA]</scope>
    <source>
        <strain evidence="4">Ind10</strain>
        <strain evidence="3">Ind11</strain>
    </source>
</reference>
<dbReference type="Gene3D" id="3.10.20.30">
    <property type="match status" value="1"/>
</dbReference>
<dbReference type="EMBL" id="LDXT01000085">
    <property type="protein sequence ID" value="KRT55016.1"/>
    <property type="molecule type" value="Genomic_DNA"/>
</dbReference>
<evidence type="ECO:0000313" key="3">
    <source>
        <dbReference type="EMBL" id="KRT55016.1"/>
    </source>
</evidence>
<organism evidence="3 6">
    <name type="scientific">endosymbiont of Ridgeia piscesae</name>
    <dbReference type="NCBI Taxonomy" id="54398"/>
    <lineage>
        <taxon>Bacteria</taxon>
        <taxon>Pseudomonadati</taxon>
        <taxon>Pseudomonadota</taxon>
        <taxon>Gammaproteobacteria</taxon>
        <taxon>sulfur-oxidizing symbionts</taxon>
    </lineage>
</organism>
<feature type="domain" description="Ubiquitin Mut7-C" evidence="2">
    <location>
        <begin position="1"/>
        <end position="81"/>
    </location>
</feature>
<sequence length="249" mass="28824">MAVARFRFYEELNDFLPVAQRKREIELRFEPPAPVRHLIEGLGVPHTEIEIILVNGESVGLERQIEDGDRVSVYPVFEALDVTPLLRLRPHPLRELLFLADAHLGKLARHLRMLGFDTLFFNDLGDRELAELAGRQRRILLSRDRALLMRGTISHGSLIRSTDPREQLRQVVQRFDLGHCLKPFSRCMECNELLRATDKTMVLKQLPPGVAERYDAFLQCSGCGKVFWKGSHYREMRRFIDDLVGQPRE</sequence>
<dbReference type="Proteomes" id="UP000051276">
    <property type="component" value="Unassembled WGS sequence"/>
</dbReference>
<dbReference type="InterPro" id="IPR002782">
    <property type="entry name" value="Mut7-C_RNAse_dom"/>
</dbReference>
<evidence type="ECO:0000313" key="4">
    <source>
        <dbReference type="EMBL" id="KRT58016.1"/>
    </source>
</evidence>
<proteinExistence type="predicted"/>
<evidence type="ECO:0000313" key="5">
    <source>
        <dbReference type="Proteomes" id="UP000051276"/>
    </source>
</evidence>
<dbReference type="PANTHER" id="PTHR39081">
    <property type="entry name" value="MUT7-C DOMAIN-CONTAINING PROTEIN"/>
    <property type="match status" value="1"/>
</dbReference>
<dbReference type="OrthoDB" id="9797655at2"/>
<dbReference type="PATRIC" id="fig|54398.3.peg.1769"/>
<dbReference type="RefSeq" id="WP_057956123.1">
    <property type="nucleotide sequence ID" value="NZ_KQ556908.1"/>
</dbReference>
<dbReference type="Proteomes" id="UP000051634">
    <property type="component" value="Unassembled WGS sequence"/>
</dbReference>
<name>A0A0T5YWQ9_9GAMM</name>
<evidence type="ECO:0000259" key="1">
    <source>
        <dbReference type="Pfam" id="PF01927"/>
    </source>
</evidence>
<comment type="caution">
    <text evidence="3">The sequence shown here is derived from an EMBL/GenBank/DDBJ whole genome shotgun (WGS) entry which is preliminary data.</text>
</comment>
<dbReference type="SUPFAM" id="SSF54285">
    <property type="entry name" value="MoaD/ThiS"/>
    <property type="match status" value="1"/>
</dbReference>
<evidence type="ECO:0000259" key="2">
    <source>
        <dbReference type="Pfam" id="PF14451"/>
    </source>
</evidence>
<gene>
    <name evidence="3" type="ORF">Ga0074115_11271</name>
    <name evidence="4" type="ORF">Ga0076813_12709</name>
</gene>
<protein>
    <recommendedName>
        <fullName evidence="7">Twitching motility protein PilT</fullName>
    </recommendedName>
</protein>
<dbReference type="AlphaFoldDB" id="A0A0T5YWQ9"/>
<evidence type="ECO:0008006" key="7">
    <source>
        <dbReference type="Google" id="ProtNLM"/>
    </source>
</evidence>
<feature type="domain" description="Mut7-C RNAse" evidence="1">
    <location>
        <begin position="98"/>
        <end position="239"/>
    </location>
</feature>
<dbReference type="Pfam" id="PF01927">
    <property type="entry name" value="Mut7-C"/>
    <property type="match status" value="1"/>
</dbReference>
<dbReference type="STRING" id="54398.Ga0074115_11271"/>
<dbReference type="InterPro" id="IPR012675">
    <property type="entry name" value="Beta-grasp_dom_sf"/>
</dbReference>
<evidence type="ECO:0000313" key="6">
    <source>
        <dbReference type="Proteomes" id="UP000051634"/>
    </source>
</evidence>
<dbReference type="PANTHER" id="PTHR39081:SF1">
    <property type="entry name" value="MUT7-C RNASE DOMAIN-CONTAINING PROTEIN"/>
    <property type="match status" value="1"/>
</dbReference>
<accession>A0A0T5YWQ9</accession>
<dbReference type="EMBL" id="LMXI01000424">
    <property type="protein sequence ID" value="KRT58016.1"/>
    <property type="molecule type" value="Genomic_DNA"/>
</dbReference>
<keyword evidence="6" id="KW-1185">Reference proteome</keyword>
<dbReference type="InterPro" id="IPR027798">
    <property type="entry name" value="Ub_Mut7C"/>
</dbReference>
<dbReference type="InterPro" id="IPR016155">
    <property type="entry name" value="Mopterin_synth/thiamin_S_b"/>
</dbReference>
<dbReference type="Pfam" id="PF14451">
    <property type="entry name" value="Ub-Mut7C"/>
    <property type="match status" value="1"/>
</dbReference>